<proteinExistence type="predicted"/>
<dbReference type="AlphaFoldDB" id="A0A8H6FQ45"/>
<dbReference type="GeneID" id="59290906"/>
<dbReference type="Proteomes" id="UP000578531">
    <property type="component" value="Unassembled WGS sequence"/>
</dbReference>
<protein>
    <submittedName>
        <fullName evidence="2">Uncharacterized protein</fullName>
    </submittedName>
</protein>
<organism evidence="2 3">
    <name type="scientific">Letharia columbiana</name>
    <dbReference type="NCBI Taxonomy" id="112416"/>
    <lineage>
        <taxon>Eukaryota</taxon>
        <taxon>Fungi</taxon>
        <taxon>Dikarya</taxon>
        <taxon>Ascomycota</taxon>
        <taxon>Pezizomycotina</taxon>
        <taxon>Lecanoromycetes</taxon>
        <taxon>OSLEUM clade</taxon>
        <taxon>Lecanoromycetidae</taxon>
        <taxon>Lecanorales</taxon>
        <taxon>Lecanorineae</taxon>
        <taxon>Parmeliaceae</taxon>
        <taxon>Letharia</taxon>
    </lineage>
</organism>
<sequence>MALKKEGGGEGETLCYFVPRHLGYNHPKLFKPTVLRALHPILPARTLALAAKVRLDRETKRNPGAECYAPFLGEDSRLGPGTATSQDEENSKAIRYKIWYRNDAGEPIKEDEQYKPWPKLMTAEKKRSGTDSVLDIITYVTIRQIAVSTPVSSQSGAAAAGTTSIPLGREEPNQSRAKTKTSRARTWKYRRSAR</sequence>
<accession>A0A8H6FQ45</accession>
<keyword evidence="3" id="KW-1185">Reference proteome</keyword>
<gene>
    <name evidence="2" type="ORF">HO173_009254</name>
</gene>
<evidence type="ECO:0000313" key="2">
    <source>
        <dbReference type="EMBL" id="KAF6232586.1"/>
    </source>
</evidence>
<reference evidence="2 3" key="1">
    <citation type="journal article" date="2020" name="Genomics">
        <title>Complete, high-quality genomes from long-read metagenomic sequencing of two wolf lichen thalli reveals enigmatic genome architecture.</title>
        <authorList>
            <person name="McKenzie S.K."/>
            <person name="Walston R.F."/>
            <person name="Allen J.L."/>
        </authorList>
    </citation>
    <scope>NUCLEOTIDE SEQUENCE [LARGE SCALE GENOMIC DNA]</scope>
    <source>
        <strain evidence="2">WasteWater2</strain>
    </source>
</reference>
<feature type="compositionally biased region" description="Low complexity" evidence="1">
    <location>
        <begin position="152"/>
        <end position="164"/>
    </location>
</feature>
<name>A0A8H6FQ45_9LECA</name>
<dbReference type="OrthoDB" id="10483019at2759"/>
<feature type="region of interest" description="Disordered" evidence="1">
    <location>
        <begin position="150"/>
        <end position="194"/>
    </location>
</feature>
<evidence type="ECO:0000256" key="1">
    <source>
        <dbReference type="SAM" id="MobiDB-lite"/>
    </source>
</evidence>
<comment type="caution">
    <text evidence="2">The sequence shown here is derived from an EMBL/GenBank/DDBJ whole genome shotgun (WGS) entry which is preliminary data.</text>
</comment>
<feature type="compositionally biased region" description="Basic residues" evidence="1">
    <location>
        <begin position="177"/>
        <end position="194"/>
    </location>
</feature>
<evidence type="ECO:0000313" key="3">
    <source>
        <dbReference type="Proteomes" id="UP000578531"/>
    </source>
</evidence>
<dbReference type="RefSeq" id="XP_037162012.1">
    <property type="nucleotide sequence ID" value="XM_037311145.1"/>
</dbReference>
<dbReference type="EMBL" id="JACCJC010000047">
    <property type="protein sequence ID" value="KAF6232586.1"/>
    <property type="molecule type" value="Genomic_DNA"/>
</dbReference>